<dbReference type="AlphaFoldDB" id="A0A9P8XRW8"/>
<evidence type="ECO:0000313" key="3">
    <source>
        <dbReference type="Proteomes" id="UP000756346"/>
    </source>
</evidence>
<protein>
    <submittedName>
        <fullName evidence="2">Uncharacterized protein</fullName>
    </submittedName>
</protein>
<feature type="compositionally biased region" description="Basic and acidic residues" evidence="1">
    <location>
        <begin position="16"/>
        <end position="27"/>
    </location>
</feature>
<dbReference type="RefSeq" id="XP_046004201.1">
    <property type="nucleotide sequence ID" value="XM_046156046.1"/>
</dbReference>
<reference evidence="2" key="1">
    <citation type="journal article" date="2021" name="Nat. Commun.">
        <title>Genetic determinants of endophytism in the Arabidopsis root mycobiome.</title>
        <authorList>
            <person name="Mesny F."/>
            <person name="Miyauchi S."/>
            <person name="Thiergart T."/>
            <person name="Pickel B."/>
            <person name="Atanasova L."/>
            <person name="Karlsson M."/>
            <person name="Huettel B."/>
            <person name="Barry K.W."/>
            <person name="Haridas S."/>
            <person name="Chen C."/>
            <person name="Bauer D."/>
            <person name="Andreopoulos W."/>
            <person name="Pangilinan J."/>
            <person name="LaButti K."/>
            <person name="Riley R."/>
            <person name="Lipzen A."/>
            <person name="Clum A."/>
            <person name="Drula E."/>
            <person name="Henrissat B."/>
            <person name="Kohler A."/>
            <person name="Grigoriev I.V."/>
            <person name="Martin F.M."/>
            <person name="Hacquard S."/>
        </authorList>
    </citation>
    <scope>NUCLEOTIDE SEQUENCE</scope>
    <source>
        <strain evidence="2">MPI-CAGE-CH-0230</strain>
    </source>
</reference>
<accession>A0A9P8XRW8</accession>
<comment type="caution">
    <text evidence="2">The sequence shown here is derived from an EMBL/GenBank/DDBJ whole genome shotgun (WGS) entry which is preliminary data.</text>
</comment>
<sequence length="61" mass="6594">MRGEICRSRVPRPHRRQGETTREDSRTPAKQRSAGRAGGIGVIVTQAQAAEGSYRSSVSLA</sequence>
<dbReference type="Proteomes" id="UP000756346">
    <property type="component" value="Unassembled WGS sequence"/>
</dbReference>
<evidence type="ECO:0000313" key="2">
    <source>
        <dbReference type="EMBL" id="KAH7010670.1"/>
    </source>
</evidence>
<dbReference type="EMBL" id="JAGTJQ010000017">
    <property type="protein sequence ID" value="KAH7010670.1"/>
    <property type="molecule type" value="Genomic_DNA"/>
</dbReference>
<proteinExistence type="predicted"/>
<dbReference type="GeneID" id="70185592"/>
<name>A0A9P8XRW8_9PEZI</name>
<feature type="region of interest" description="Disordered" evidence="1">
    <location>
        <begin position="1"/>
        <end position="41"/>
    </location>
</feature>
<evidence type="ECO:0000256" key="1">
    <source>
        <dbReference type="SAM" id="MobiDB-lite"/>
    </source>
</evidence>
<keyword evidence="3" id="KW-1185">Reference proteome</keyword>
<gene>
    <name evidence="2" type="ORF">B0I36DRAFT_341940</name>
</gene>
<organism evidence="2 3">
    <name type="scientific">Microdochium trichocladiopsis</name>
    <dbReference type="NCBI Taxonomy" id="1682393"/>
    <lineage>
        <taxon>Eukaryota</taxon>
        <taxon>Fungi</taxon>
        <taxon>Dikarya</taxon>
        <taxon>Ascomycota</taxon>
        <taxon>Pezizomycotina</taxon>
        <taxon>Sordariomycetes</taxon>
        <taxon>Xylariomycetidae</taxon>
        <taxon>Xylariales</taxon>
        <taxon>Microdochiaceae</taxon>
        <taxon>Microdochium</taxon>
    </lineage>
</organism>